<dbReference type="InterPro" id="IPR041698">
    <property type="entry name" value="Methyltransf_25"/>
</dbReference>
<dbReference type="SUPFAM" id="SSF53335">
    <property type="entry name" value="S-adenosyl-L-methionine-dependent methyltransferases"/>
    <property type="match status" value="1"/>
</dbReference>
<dbReference type="EMBL" id="BMNK01000004">
    <property type="protein sequence ID" value="GGP06197.1"/>
    <property type="molecule type" value="Genomic_DNA"/>
</dbReference>
<keyword evidence="3" id="KW-1185">Reference proteome</keyword>
<dbReference type="Proteomes" id="UP000660745">
    <property type="component" value="Unassembled WGS sequence"/>
</dbReference>
<dbReference type="Gene3D" id="3.40.50.150">
    <property type="entry name" value="Vaccinia Virus protein VP39"/>
    <property type="match status" value="1"/>
</dbReference>
<organism evidence="2 3">
    <name type="scientific">Nonomuraea glycinis</name>
    <dbReference type="NCBI Taxonomy" id="2047744"/>
    <lineage>
        <taxon>Bacteria</taxon>
        <taxon>Bacillati</taxon>
        <taxon>Actinomycetota</taxon>
        <taxon>Actinomycetes</taxon>
        <taxon>Streptosporangiales</taxon>
        <taxon>Streptosporangiaceae</taxon>
        <taxon>Nonomuraea</taxon>
    </lineage>
</organism>
<feature type="domain" description="Methyltransferase" evidence="1">
    <location>
        <begin position="122"/>
        <end position="206"/>
    </location>
</feature>
<dbReference type="Pfam" id="PF13649">
    <property type="entry name" value="Methyltransf_25"/>
    <property type="match status" value="1"/>
</dbReference>
<dbReference type="RefSeq" id="WP_225277343.1">
    <property type="nucleotide sequence ID" value="NZ_BMNK01000004.1"/>
</dbReference>
<comment type="caution">
    <text evidence="2">The sequence shown here is derived from an EMBL/GenBank/DDBJ whole genome shotgun (WGS) entry which is preliminary data.</text>
</comment>
<dbReference type="CDD" id="cd02440">
    <property type="entry name" value="AdoMet_MTases"/>
    <property type="match status" value="1"/>
</dbReference>
<dbReference type="PANTHER" id="PTHR42912">
    <property type="entry name" value="METHYLTRANSFERASE"/>
    <property type="match status" value="1"/>
</dbReference>
<evidence type="ECO:0000313" key="2">
    <source>
        <dbReference type="EMBL" id="GGP06197.1"/>
    </source>
</evidence>
<evidence type="ECO:0000313" key="3">
    <source>
        <dbReference type="Proteomes" id="UP000660745"/>
    </source>
</evidence>
<proteinExistence type="predicted"/>
<reference evidence="2" key="2">
    <citation type="submission" date="2020-09" db="EMBL/GenBank/DDBJ databases">
        <authorList>
            <person name="Sun Q."/>
            <person name="Zhou Y."/>
        </authorList>
    </citation>
    <scope>NUCLEOTIDE SEQUENCE</scope>
    <source>
        <strain evidence="2">CGMCC 4.7430</strain>
    </source>
</reference>
<accession>A0A918E4M7</accession>
<dbReference type="InterPro" id="IPR029063">
    <property type="entry name" value="SAM-dependent_MTases_sf"/>
</dbReference>
<dbReference type="InterPro" id="IPR050508">
    <property type="entry name" value="Methyltransf_Superfamily"/>
</dbReference>
<sequence length="299" mass="32543">MINGSALGPHGFQGRSWPCARRRAERGPENWFAAIENLVRILRETGLDARTDRLFLAPVALCPEPLAEKLATGMDSWSFGGVKAAYDEIADWYEQEFLSRGDPLGLQRVLRDLLGEGRGPCLEIGCGTGVHAALVRELGWTPAGVDLSAGMLRHARGRLPAVRGDAGRLPVRDARLPAVIAMMAHTDMPGYPAVLREVARVLRPGGMFVHVGVHPCFCGGFADRTDPEEVLVRPGYLDGRWTKKSWTDQGVRDKVGASHWPVPDLLHAFLEAGLVLERFAESGGAVPVVLAIRARKPQP</sequence>
<evidence type="ECO:0000259" key="1">
    <source>
        <dbReference type="Pfam" id="PF13649"/>
    </source>
</evidence>
<gene>
    <name evidence="2" type="ORF">GCM10012278_28640</name>
</gene>
<dbReference type="AlphaFoldDB" id="A0A918E4M7"/>
<dbReference type="GO" id="GO:0008168">
    <property type="term" value="F:methyltransferase activity"/>
    <property type="evidence" value="ECO:0007669"/>
    <property type="project" value="TreeGrafter"/>
</dbReference>
<reference evidence="2" key="1">
    <citation type="journal article" date="2014" name="Int. J. Syst. Evol. Microbiol.">
        <title>Complete genome sequence of Corynebacterium casei LMG S-19264T (=DSM 44701T), isolated from a smear-ripened cheese.</title>
        <authorList>
            <consortium name="US DOE Joint Genome Institute (JGI-PGF)"/>
            <person name="Walter F."/>
            <person name="Albersmeier A."/>
            <person name="Kalinowski J."/>
            <person name="Ruckert C."/>
        </authorList>
    </citation>
    <scope>NUCLEOTIDE SEQUENCE</scope>
    <source>
        <strain evidence="2">CGMCC 4.7430</strain>
    </source>
</reference>
<name>A0A918E4M7_9ACTN</name>
<protein>
    <recommendedName>
        <fullName evidence="1">Methyltransferase domain-containing protein</fullName>
    </recommendedName>
</protein>